<gene>
    <name evidence="1" type="ORF">G0B27_23050</name>
</gene>
<organism evidence="1">
    <name type="scientific">Salmonella enterica</name>
    <name type="common">Salmonella choleraesuis</name>
    <dbReference type="NCBI Taxonomy" id="28901"/>
    <lineage>
        <taxon>Bacteria</taxon>
        <taxon>Pseudomonadati</taxon>
        <taxon>Pseudomonadota</taxon>
        <taxon>Gammaproteobacteria</taxon>
        <taxon>Enterobacterales</taxon>
        <taxon>Enterobacteriaceae</taxon>
        <taxon>Salmonella</taxon>
    </lineage>
</organism>
<reference evidence="1" key="1">
    <citation type="journal article" date="2018" name="Genome Biol.">
        <title>SKESA: strategic k-mer extension for scrupulous assemblies.</title>
        <authorList>
            <person name="Souvorov A."/>
            <person name="Agarwala R."/>
            <person name="Lipman D.J."/>
        </authorList>
    </citation>
    <scope>NUCLEOTIDE SEQUENCE</scope>
    <source>
        <strain evidence="1">232-84</strain>
    </source>
</reference>
<protein>
    <submittedName>
        <fullName evidence="1">Uncharacterized protein</fullName>
    </submittedName>
</protein>
<reference evidence="1" key="2">
    <citation type="submission" date="2018-07" db="EMBL/GenBank/DDBJ databases">
        <authorList>
            <consortium name="NCBI Pathogen Detection Project"/>
        </authorList>
    </citation>
    <scope>NUCLEOTIDE SEQUENCE</scope>
    <source>
        <strain evidence="1">232-84</strain>
    </source>
</reference>
<comment type="caution">
    <text evidence="1">The sequence shown here is derived from an EMBL/GenBank/DDBJ whole genome shotgun (WGS) entry which is preliminary data.</text>
</comment>
<accession>A0A702EDY6</accession>
<sequence length="88" mass="10040">MKLTDENKRKPVITLHSIMEGSSSITQVFYDEDGDWQFFDSEIISETDYMVVGVNQIISVDNSLLFLPDMSLGEKVQRTSKSGGWEKF</sequence>
<dbReference type="RefSeq" id="WP_079793394.1">
    <property type="nucleotide sequence ID" value="NZ_MXNY01000033.1"/>
</dbReference>
<name>A0A702EDY6_SALER</name>
<evidence type="ECO:0000313" key="1">
    <source>
        <dbReference type="EMBL" id="HAC6577000.1"/>
    </source>
</evidence>
<dbReference type="EMBL" id="DAAMGM010000035">
    <property type="protein sequence ID" value="HAC6577000.1"/>
    <property type="molecule type" value="Genomic_DNA"/>
</dbReference>
<dbReference type="AlphaFoldDB" id="A0A702EDY6"/>
<proteinExistence type="predicted"/>